<organism evidence="1 2">
    <name type="scientific">Desulfosalsimonas propionicica</name>
    <dbReference type="NCBI Taxonomy" id="332175"/>
    <lineage>
        <taxon>Bacteria</taxon>
        <taxon>Pseudomonadati</taxon>
        <taxon>Thermodesulfobacteriota</taxon>
        <taxon>Desulfobacteria</taxon>
        <taxon>Desulfobacterales</taxon>
        <taxon>Desulfosalsimonadaceae</taxon>
        <taxon>Desulfosalsimonas</taxon>
    </lineage>
</organism>
<dbReference type="AlphaFoldDB" id="A0A7W0CAK6"/>
<dbReference type="EMBL" id="JACDUS010000007">
    <property type="protein sequence ID" value="MBA2882132.1"/>
    <property type="molecule type" value="Genomic_DNA"/>
</dbReference>
<keyword evidence="2" id="KW-1185">Reference proteome</keyword>
<accession>A0A7W0CAK6</accession>
<evidence type="ECO:0000313" key="2">
    <source>
        <dbReference type="Proteomes" id="UP000525298"/>
    </source>
</evidence>
<sequence>MEKEIRQGDCLFDRDAQKALRRRELGMINMKSRLMGGKSLHEEIQERLEQRLRSGREGAGK</sequence>
<comment type="caution">
    <text evidence="1">The sequence shown here is derived from an EMBL/GenBank/DDBJ whole genome shotgun (WGS) entry which is preliminary data.</text>
</comment>
<protein>
    <submittedName>
        <fullName evidence="1">Uncharacterized protein</fullName>
    </submittedName>
</protein>
<dbReference type="RefSeq" id="WP_181551785.1">
    <property type="nucleotide sequence ID" value="NZ_JACDUS010000007.1"/>
</dbReference>
<reference evidence="1 2" key="1">
    <citation type="submission" date="2020-07" db="EMBL/GenBank/DDBJ databases">
        <title>Genomic Encyclopedia of Type Strains, Phase IV (KMG-IV): sequencing the most valuable type-strain genomes for metagenomic binning, comparative biology and taxonomic classification.</title>
        <authorList>
            <person name="Goeker M."/>
        </authorList>
    </citation>
    <scope>NUCLEOTIDE SEQUENCE [LARGE SCALE GENOMIC DNA]</scope>
    <source>
        <strain evidence="1 2">DSM 17721</strain>
    </source>
</reference>
<name>A0A7W0CAK6_9BACT</name>
<gene>
    <name evidence="1" type="ORF">HNR65_002473</name>
</gene>
<dbReference type="Proteomes" id="UP000525298">
    <property type="component" value="Unassembled WGS sequence"/>
</dbReference>
<proteinExistence type="predicted"/>
<evidence type="ECO:0000313" key="1">
    <source>
        <dbReference type="EMBL" id="MBA2882132.1"/>
    </source>
</evidence>